<evidence type="ECO:0000313" key="3">
    <source>
        <dbReference type="Proteomes" id="UP000308197"/>
    </source>
</evidence>
<dbReference type="EMBL" id="ML210995">
    <property type="protein sequence ID" value="TFK92631.1"/>
    <property type="molecule type" value="Genomic_DNA"/>
</dbReference>
<sequence>MEEGGPIEGLFKVPPGLRTPQAPHSMYEVHARVLAARTEARTSAPQAPWGLGLDAERPDRERKWSVGQTDRQTRAASASEPLPRLPFPGDRLLPLAACACAAPASHTLALARCQRDESGGHALSPRPLCSRSARCCASHAGGSISKAHRLGGGELMVDGRWLMVECWALGVRAGDVRMVCERVHAGSVWACGYVMAGRVVLGPAVRCWDECDLGLGARWVSEKLTAWFASRVLQGCRVNAVGRLAVVLQMVVTRPCYWRPHALEYSSLSTSRICSGYSARRRDVIG</sequence>
<evidence type="ECO:0000256" key="1">
    <source>
        <dbReference type="SAM" id="MobiDB-lite"/>
    </source>
</evidence>
<dbReference type="AlphaFoldDB" id="A0A5C3PTA7"/>
<feature type="region of interest" description="Disordered" evidence="1">
    <location>
        <begin position="40"/>
        <end position="83"/>
    </location>
</feature>
<gene>
    <name evidence="2" type="ORF">K466DRAFT_212429</name>
</gene>
<protein>
    <submittedName>
        <fullName evidence="2">Uncharacterized protein</fullName>
    </submittedName>
</protein>
<dbReference type="InParanoid" id="A0A5C3PTA7"/>
<feature type="compositionally biased region" description="Polar residues" evidence="1">
    <location>
        <begin position="66"/>
        <end position="76"/>
    </location>
</feature>
<evidence type="ECO:0000313" key="2">
    <source>
        <dbReference type="EMBL" id="TFK92631.1"/>
    </source>
</evidence>
<reference evidence="2 3" key="1">
    <citation type="journal article" date="2019" name="Nat. Ecol. Evol.">
        <title>Megaphylogeny resolves global patterns of mushroom evolution.</title>
        <authorList>
            <person name="Varga T."/>
            <person name="Krizsan K."/>
            <person name="Foldi C."/>
            <person name="Dima B."/>
            <person name="Sanchez-Garcia M."/>
            <person name="Sanchez-Ramirez S."/>
            <person name="Szollosi G.J."/>
            <person name="Szarkandi J.G."/>
            <person name="Papp V."/>
            <person name="Albert L."/>
            <person name="Andreopoulos W."/>
            <person name="Angelini C."/>
            <person name="Antonin V."/>
            <person name="Barry K.W."/>
            <person name="Bougher N.L."/>
            <person name="Buchanan P."/>
            <person name="Buyck B."/>
            <person name="Bense V."/>
            <person name="Catcheside P."/>
            <person name="Chovatia M."/>
            <person name="Cooper J."/>
            <person name="Damon W."/>
            <person name="Desjardin D."/>
            <person name="Finy P."/>
            <person name="Geml J."/>
            <person name="Haridas S."/>
            <person name="Hughes K."/>
            <person name="Justo A."/>
            <person name="Karasinski D."/>
            <person name="Kautmanova I."/>
            <person name="Kiss B."/>
            <person name="Kocsube S."/>
            <person name="Kotiranta H."/>
            <person name="LaButti K.M."/>
            <person name="Lechner B.E."/>
            <person name="Liimatainen K."/>
            <person name="Lipzen A."/>
            <person name="Lukacs Z."/>
            <person name="Mihaltcheva S."/>
            <person name="Morgado L.N."/>
            <person name="Niskanen T."/>
            <person name="Noordeloos M.E."/>
            <person name="Ohm R.A."/>
            <person name="Ortiz-Santana B."/>
            <person name="Ovrebo C."/>
            <person name="Racz N."/>
            <person name="Riley R."/>
            <person name="Savchenko A."/>
            <person name="Shiryaev A."/>
            <person name="Soop K."/>
            <person name="Spirin V."/>
            <person name="Szebenyi C."/>
            <person name="Tomsovsky M."/>
            <person name="Tulloss R.E."/>
            <person name="Uehling J."/>
            <person name="Grigoriev I.V."/>
            <person name="Vagvolgyi C."/>
            <person name="Papp T."/>
            <person name="Martin F.M."/>
            <person name="Miettinen O."/>
            <person name="Hibbett D.S."/>
            <person name="Nagy L.G."/>
        </authorList>
    </citation>
    <scope>NUCLEOTIDE SEQUENCE [LARGE SCALE GENOMIC DNA]</scope>
    <source>
        <strain evidence="2 3">HHB13444</strain>
    </source>
</reference>
<keyword evidence="3" id="KW-1185">Reference proteome</keyword>
<proteinExistence type="predicted"/>
<name>A0A5C3PTA7_9APHY</name>
<organism evidence="2 3">
    <name type="scientific">Polyporus arcularius HHB13444</name>
    <dbReference type="NCBI Taxonomy" id="1314778"/>
    <lineage>
        <taxon>Eukaryota</taxon>
        <taxon>Fungi</taxon>
        <taxon>Dikarya</taxon>
        <taxon>Basidiomycota</taxon>
        <taxon>Agaricomycotina</taxon>
        <taxon>Agaricomycetes</taxon>
        <taxon>Polyporales</taxon>
        <taxon>Polyporaceae</taxon>
        <taxon>Polyporus</taxon>
    </lineage>
</organism>
<accession>A0A5C3PTA7</accession>
<dbReference type="Proteomes" id="UP000308197">
    <property type="component" value="Unassembled WGS sequence"/>
</dbReference>
<feature type="compositionally biased region" description="Basic and acidic residues" evidence="1">
    <location>
        <begin position="54"/>
        <end position="64"/>
    </location>
</feature>